<dbReference type="GO" id="GO:0042256">
    <property type="term" value="P:cytosolic ribosome assembly"/>
    <property type="evidence" value="ECO:0007669"/>
    <property type="project" value="InterPro"/>
</dbReference>
<evidence type="ECO:0000256" key="3">
    <source>
        <dbReference type="ARBA" id="ARBA00007433"/>
    </source>
</evidence>
<evidence type="ECO:0000256" key="1">
    <source>
        <dbReference type="ARBA" id="ARBA00004123"/>
    </source>
</evidence>
<dbReference type="OrthoDB" id="10253092at2759"/>
<dbReference type="InterPro" id="IPR039100">
    <property type="entry name" value="Sdo1/SBDS-like"/>
</dbReference>
<dbReference type="KEGG" id="tva:4753879"/>
<dbReference type="VEuPathDB" id="TrichDB:TVAG_014970"/>
<feature type="compositionally biased region" description="Basic and acidic residues" evidence="8">
    <location>
        <begin position="247"/>
        <end position="262"/>
    </location>
</feature>
<gene>
    <name evidence="11" type="ORF">TVAG_014970</name>
</gene>
<dbReference type="SMR" id="A2FG66"/>
<dbReference type="NCBIfam" id="TIGR00291">
    <property type="entry name" value="RNA_SBDS"/>
    <property type="match status" value="1"/>
</dbReference>
<dbReference type="GO" id="GO:0005737">
    <property type="term" value="C:cytoplasm"/>
    <property type="evidence" value="ECO:0007669"/>
    <property type="project" value="UniProtKB-SubCell"/>
</dbReference>
<dbReference type="Proteomes" id="UP000001542">
    <property type="component" value="Unassembled WGS sequence"/>
</dbReference>
<evidence type="ECO:0008006" key="13">
    <source>
        <dbReference type="Google" id="ProtNLM"/>
    </source>
</evidence>
<dbReference type="InterPro" id="IPR036786">
    <property type="entry name" value="Ribosome_mat_SBDS_N_sf"/>
</dbReference>
<dbReference type="VEuPathDB" id="TrichDB:TVAGG3_0852210"/>
<feature type="domain" description="Ribosome maturation protein SDO1/SBDS central" evidence="10">
    <location>
        <begin position="110"/>
        <end position="172"/>
    </location>
</feature>
<dbReference type="Gene3D" id="3.30.1250.10">
    <property type="entry name" value="Ribosome maturation protein SBDS, N-terminal domain"/>
    <property type="match status" value="1"/>
</dbReference>
<dbReference type="InParanoid" id="A2FG66"/>
<dbReference type="STRING" id="5722.A2FG66"/>
<keyword evidence="4" id="KW-0963">Cytoplasm</keyword>
<dbReference type="InterPro" id="IPR019783">
    <property type="entry name" value="SDO1/SBDS_N"/>
</dbReference>
<dbReference type="PANTHER" id="PTHR10927">
    <property type="entry name" value="RIBOSOME MATURATION PROTEIN SBDS"/>
    <property type="match status" value="1"/>
</dbReference>
<evidence type="ECO:0000256" key="8">
    <source>
        <dbReference type="SAM" id="MobiDB-lite"/>
    </source>
</evidence>
<dbReference type="InterPro" id="IPR018978">
    <property type="entry name" value="SDO1/SBDS_central"/>
</dbReference>
<evidence type="ECO:0000313" key="12">
    <source>
        <dbReference type="Proteomes" id="UP000001542"/>
    </source>
</evidence>
<feature type="domain" description="Ribosome maturation protein SDO1/SBDS N-terminal" evidence="9">
    <location>
        <begin position="15"/>
        <end position="102"/>
    </location>
</feature>
<reference evidence="11" key="2">
    <citation type="journal article" date="2007" name="Science">
        <title>Draft genome sequence of the sexually transmitted pathogen Trichomonas vaginalis.</title>
        <authorList>
            <person name="Carlton J.M."/>
            <person name="Hirt R.P."/>
            <person name="Silva J.C."/>
            <person name="Delcher A.L."/>
            <person name="Schatz M."/>
            <person name="Zhao Q."/>
            <person name="Wortman J.R."/>
            <person name="Bidwell S.L."/>
            <person name="Alsmark U.C.M."/>
            <person name="Besteiro S."/>
            <person name="Sicheritz-Ponten T."/>
            <person name="Noel C.J."/>
            <person name="Dacks J.B."/>
            <person name="Foster P.G."/>
            <person name="Simillion C."/>
            <person name="Van de Peer Y."/>
            <person name="Miranda-Saavedra D."/>
            <person name="Barton G.J."/>
            <person name="Westrop G.D."/>
            <person name="Mueller S."/>
            <person name="Dessi D."/>
            <person name="Fiori P.L."/>
            <person name="Ren Q."/>
            <person name="Paulsen I."/>
            <person name="Zhang H."/>
            <person name="Bastida-Corcuera F.D."/>
            <person name="Simoes-Barbosa A."/>
            <person name="Brown M.T."/>
            <person name="Hayes R.D."/>
            <person name="Mukherjee M."/>
            <person name="Okumura C.Y."/>
            <person name="Schneider R."/>
            <person name="Smith A.J."/>
            <person name="Vanacova S."/>
            <person name="Villalvazo M."/>
            <person name="Haas B.J."/>
            <person name="Pertea M."/>
            <person name="Feldblyum T.V."/>
            <person name="Utterback T.R."/>
            <person name="Shu C.L."/>
            <person name="Osoegawa K."/>
            <person name="de Jong P.J."/>
            <person name="Hrdy I."/>
            <person name="Horvathova L."/>
            <person name="Zubacova Z."/>
            <person name="Dolezal P."/>
            <person name="Malik S.B."/>
            <person name="Logsdon J.M. Jr."/>
            <person name="Henze K."/>
            <person name="Gupta A."/>
            <person name="Wang C.C."/>
            <person name="Dunne R.L."/>
            <person name="Upcroft J.A."/>
            <person name="Upcroft P."/>
            <person name="White O."/>
            <person name="Salzberg S.L."/>
            <person name="Tang P."/>
            <person name="Chiu C.-H."/>
            <person name="Lee Y.-S."/>
            <person name="Embley T.M."/>
            <person name="Coombs G.H."/>
            <person name="Mottram J.C."/>
            <person name="Tachezy J."/>
            <person name="Fraser-Liggett C.M."/>
            <person name="Johnson P.J."/>
        </authorList>
    </citation>
    <scope>NUCLEOTIDE SEQUENCE [LARGE SCALE GENOMIC DNA]</scope>
    <source>
        <strain evidence="11">G3</strain>
    </source>
</reference>
<proteinExistence type="inferred from homology"/>
<evidence type="ECO:0000256" key="2">
    <source>
        <dbReference type="ARBA" id="ARBA00004496"/>
    </source>
</evidence>
<dbReference type="RefSeq" id="XP_001309035.1">
    <property type="nucleotide sequence ID" value="XM_001309034.1"/>
</dbReference>
<sequence>MADIIIPVGQKLLSNVSIVKLKKNGKQFEIAVTPNKVTSWRNGLEKDIDEVVQSHSIFSNVDRGMLAKQSEVLETLEVDDMEKALRLILDQGKLKLAEKERKLVIENLTKDIASIVASQCVNVNTERPLTPSTVERAMKEIGFSVKPTKPAKTQALKVIRDLKAAHYPTARAKIRLVFYITPEHAEKMISMLPLVEKVDKSDLNQTAVIAQVEPGSLRQVVKELAEQFGADIKIDILELYVSPTMEASEKKQDETGDKKQENDSDEEENNE</sequence>
<dbReference type="EMBL" id="DS113774">
    <property type="protein sequence ID" value="EAX96105.1"/>
    <property type="molecule type" value="Genomic_DNA"/>
</dbReference>
<feature type="region of interest" description="Disordered" evidence="8">
    <location>
        <begin position="245"/>
        <end position="271"/>
    </location>
</feature>
<keyword evidence="5" id="KW-0690">Ribosome biogenesis</keyword>
<dbReference type="AlphaFoldDB" id="A2FG66"/>
<dbReference type="PANTHER" id="PTHR10927:SF1">
    <property type="entry name" value="RIBOSOME MATURATION PROTEIN SBDS"/>
    <property type="match status" value="1"/>
</dbReference>
<dbReference type="Pfam" id="PF09377">
    <property type="entry name" value="SBDS_domain_II"/>
    <property type="match status" value="1"/>
</dbReference>
<evidence type="ECO:0000256" key="5">
    <source>
        <dbReference type="ARBA" id="ARBA00022517"/>
    </source>
</evidence>
<keyword evidence="12" id="KW-1185">Reference proteome</keyword>
<dbReference type="FunCoup" id="A2FG66">
    <property type="interactions" value="617"/>
</dbReference>
<dbReference type="GO" id="GO:0005634">
    <property type="term" value="C:nucleus"/>
    <property type="evidence" value="ECO:0007669"/>
    <property type="project" value="UniProtKB-SubCell"/>
</dbReference>
<evidence type="ECO:0000256" key="4">
    <source>
        <dbReference type="ARBA" id="ARBA00022490"/>
    </source>
</evidence>
<organism evidence="11 12">
    <name type="scientific">Trichomonas vaginalis (strain ATCC PRA-98 / G3)</name>
    <dbReference type="NCBI Taxonomy" id="412133"/>
    <lineage>
        <taxon>Eukaryota</taxon>
        <taxon>Metamonada</taxon>
        <taxon>Parabasalia</taxon>
        <taxon>Trichomonadida</taxon>
        <taxon>Trichomonadidae</taxon>
        <taxon>Trichomonas</taxon>
    </lineage>
</organism>
<dbReference type="Gene3D" id="1.10.10.900">
    <property type="entry name" value="SBDS protein C-terminal domain, subdomain 1"/>
    <property type="match status" value="1"/>
</dbReference>
<comment type="subunit">
    <text evidence="7">Associates with the 60S ribosomal subunit.</text>
</comment>
<dbReference type="InterPro" id="IPR002140">
    <property type="entry name" value="Sdo1/SBDS"/>
</dbReference>
<keyword evidence="6" id="KW-0539">Nucleus</keyword>
<protein>
    <recommendedName>
        <fullName evidence="13">Shwachman-Bodian-Diamond syndrome protein</fullName>
    </recommendedName>
</protein>
<evidence type="ECO:0000313" key="11">
    <source>
        <dbReference type="EMBL" id="EAX96105.1"/>
    </source>
</evidence>
<evidence type="ECO:0000259" key="9">
    <source>
        <dbReference type="Pfam" id="PF01172"/>
    </source>
</evidence>
<accession>A2FG66</accession>
<dbReference type="Pfam" id="PF01172">
    <property type="entry name" value="SBDS_N"/>
    <property type="match status" value="1"/>
</dbReference>
<name>A2FG66_TRIV3</name>
<evidence type="ECO:0000259" key="10">
    <source>
        <dbReference type="Pfam" id="PF09377"/>
    </source>
</evidence>
<comment type="subcellular location">
    <subcellularLocation>
        <location evidence="2">Cytoplasm</location>
    </subcellularLocation>
    <subcellularLocation>
        <location evidence="1">Nucleus</location>
    </subcellularLocation>
</comment>
<dbReference type="eggNOG" id="KOG2917">
    <property type="taxonomic scope" value="Eukaryota"/>
</dbReference>
<dbReference type="SUPFAM" id="SSF109728">
    <property type="entry name" value="Hypothetical protein AF0491, middle domain"/>
    <property type="match status" value="1"/>
</dbReference>
<evidence type="ECO:0000256" key="7">
    <source>
        <dbReference type="ARBA" id="ARBA00049708"/>
    </source>
</evidence>
<dbReference type="InterPro" id="IPR037188">
    <property type="entry name" value="Sdo1/SBDS_central_sf"/>
</dbReference>
<comment type="similarity">
    <text evidence="3">Belongs to the SDO1/SBDS family.</text>
</comment>
<dbReference type="SUPFAM" id="SSF89895">
    <property type="entry name" value="FYSH domain"/>
    <property type="match status" value="1"/>
</dbReference>
<evidence type="ECO:0000256" key="6">
    <source>
        <dbReference type="ARBA" id="ARBA00023242"/>
    </source>
</evidence>
<reference evidence="11" key="1">
    <citation type="submission" date="2006-10" db="EMBL/GenBank/DDBJ databases">
        <authorList>
            <person name="Amadeo P."/>
            <person name="Zhao Q."/>
            <person name="Wortman J."/>
            <person name="Fraser-Liggett C."/>
            <person name="Carlton J."/>
        </authorList>
    </citation>
    <scope>NUCLEOTIDE SEQUENCE</scope>
    <source>
        <strain evidence="11">G3</strain>
    </source>
</reference>